<dbReference type="InterPro" id="IPR014743">
    <property type="entry name" value="Cl-channel_core"/>
</dbReference>
<feature type="transmembrane region" description="Helical" evidence="10">
    <location>
        <begin position="334"/>
        <end position="354"/>
    </location>
</feature>
<feature type="transmembrane region" description="Helical" evidence="10">
    <location>
        <begin position="374"/>
        <end position="397"/>
    </location>
</feature>
<keyword evidence="4" id="KW-0677">Repeat</keyword>
<sequence length="850" mass="93063">MAYPFNKQHRGSGYTSTNCLPSLTSVVISRYPHSLWISVPGFLWCAINSFLTGIAATLVVFLAPVASGSGIPQIKCYLNGLNVPRVMRCLTMIVKGVGVILAVSGGLAVGKEGPMIHIGSVIAAGLSQGRLRFLKYSLGCLKIFRNDQEKRDFVSAGAAAGVAAAFGAPVGGLLFALEEGASFVYQRLTWTISLNDYNAYEILMFLLMGLIGGLSGALFVKANSVLTRYRQKNITTKYNKIIEAILVSSLTTTLCFSIMWAVRDCSPLAYTSSSFPLKMMCADNEFNSISSLLFSTPERSLRTLLHDPPMTYSISVLTIFVLVYYFLACITYGLSVPAGLFIPSLLIGAGWGRIIGHLMHTIDPVHFSDPGKFALIGAAAQLGGIVRTTLSLTVILMEATGNVIVGLPLLMTLTVAKYMGDCLSEGIYDEHIGLNSMALLPWTPHSLSITKRAYDLMSNPVVFLYPIMRVSELVERVTNNLHHGFPVVVGSTDSSRFSYGTLVGMISSEHLALLLQKRMMCADNEFNSISSLLFSTPERSLRTLLHDPPMTYSISVLTIFVLVYYFLACITYGLSVPAGLFIPSLLIGAGWGRIIGHLMHTIDPVHFSDPGKFALIGAAAQLGGIVRTTLSLTVILMEATGNVIVGLPLLMTLTVAKYMGDCLSEGIYDEHIGLNSMALLPWTPHSLSITKRAYDLMSNPVVFLYPIMRVSELVERVTNNLHHGFPVVVGSTDSSRFSYGTLVGMISSEHLALLLQKRAFLSKDGNIVYSLTYKDYDDAYPSYPKLGDVLANLSCDDMDAYLDLRPYMCEAPYSVPEVRGIITRKDLRRFKFEFVSGEYRVEELIFSRKM</sequence>
<protein>
    <submittedName>
        <fullName evidence="12">Chloride channel 7</fullName>
    </submittedName>
</protein>
<feature type="transmembrane region" description="Helical" evidence="10">
    <location>
        <begin position="86"/>
        <end position="109"/>
    </location>
</feature>
<dbReference type="GO" id="GO:0005765">
    <property type="term" value="C:lysosomal membrane"/>
    <property type="evidence" value="ECO:0007669"/>
    <property type="project" value="TreeGrafter"/>
</dbReference>
<dbReference type="SUPFAM" id="SSF54631">
    <property type="entry name" value="CBS-domain pair"/>
    <property type="match status" value="2"/>
</dbReference>
<dbReference type="Gene3D" id="1.10.3080.10">
    <property type="entry name" value="Clc chloride channel"/>
    <property type="match status" value="3"/>
</dbReference>
<organism evidence="12 13">
    <name type="scientific">Schistosoma bovis</name>
    <name type="common">Blood fluke</name>
    <dbReference type="NCBI Taxonomy" id="6184"/>
    <lineage>
        <taxon>Eukaryota</taxon>
        <taxon>Metazoa</taxon>
        <taxon>Spiralia</taxon>
        <taxon>Lophotrochozoa</taxon>
        <taxon>Platyhelminthes</taxon>
        <taxon>Trematoda</taxon>
        <taxon>Digenea</taxon>
        <taxon>Strigeidida</taxon>
        <taxon>Schistosomatoidea</taxon>
        <taxon>Schistosomatidae</taxon>
        <taxon>Schistosoma</taxon>
    </lineage>
</organism>
<dbReference type="GO" id="GO:0015108">
    <property type="term" value="F:chloride transmembrane transporter activity"/>
    <property type="evidence" value="ECO:0007669"/>
    <property type="project" value="InterPro"/>
</dbReference>
<feature type="transmembrane region" description="Helical" evidence="10">
    <location>
        <begin position="310"/>
        <end position="327"/>
    </location>
</feature>
<dbReference type="Pfam" id="PF00571">
    <property type="entry name" value="CBS"/>
    <property type="match status" value="2"/>
</dbReference>
<comment type="subcellular location">
    <subcellularLocation>
        <location evidence="1">Membrane</location>
        <topology evidence="1">Multi-pass membrane protein</topology>
    </subcellularLocation>
</comment>
<dbReference type="PANTHER" id="PTHR11689">
    <property type="entry name" value="CHLORIDE CHANNEL PROTEIN CLC FAMILY MEMBER"/>
    <property type="match status" value="1"/>
</dbReference>
<evidence type="ECO:0000256" key="7">
    <source>
        <dbReference type="ARBA" id="ARBA00023122"/>
    </source>
</evidence>
<keyword evidence="2" id="KW-0813">Transport</keyword>
<evidence type="ECO:0000259" key="11">
    <source>
        <dbReference type="SMART" id="SM00116"/>
    </source>
</evidence>
<evidence type="ECO:0000256" key="2">
    <source>
        <dbReference type="ARBA" id="ARBA00022448"/>
    </source>
</evidence>
<name>A0A430Q8G5_SCHBO</name>
<keyword evidence="7" id="KW-0129">CBS domain</keyword>
<evidence type="ECO:0000256" key="3">
    <source>
        <dbReference type="ARBA" id="ARBA00022692"/>
    </source>
</evidence>
<evidence type="ECO:0000256" key="1">
    <source>
        <dbReference type="ARBA" id="ARBA00004141"/>
    </source>
</evidence>
<dbReference type="InterPro" id="IPR001807">
    <property type="entry name" value="ClC"/>
</dbReference>
<dbReference type="PRINTS" id="PR00762">
    <property type="entry name" value="CLCHANNEL"/>
</dbReference>
<feature type="domain" description="CBS" evidence="11">
    <location>
        <begin position="460"/>
        <end position="516"/>
    </location>
</feature>
<evidence type="ECO:0000256" key="10">
    <source>
        <dbReference type="SAM" id="Phobius"/>
    </source>
</evidence>
<feature type="domain" description="CBS" evidence="11">
    <location>
        <begin position="700"/>
        <end position="756"/>
    </location>
</feature>
<gene>
    <name evidence="12" type="ORF">DC041_0000044</name>
</gene>
<dbReference type="PANTHER" id="PTHR11689:SF136">
    <property type="entry name" value="H(+)_CL(-) EXCHANGE TRANSPORTER 7"/>
    <property type="match status" value="1"/>
</dbReference>
<dbReference type="SMART" id="SM00116">
    <property type="entry name" value="CBS"/>
    <property type="match status" value="2"/>
</dbReference>
<feature type="transmembrane region" description="Helical" evidence="10">
    <location>
        <begin position="41"/>
        <end position="65"/>
    </location>
</feature>
<feature type="transmembrane region" description="Helical" evidence="10">
    <location>
        <begin position="153"/>
        <end position="177"/>
    </location>
</feature>
<proteinExistence type="predicted"/>
<evidence type="ECO:0000313" key="13">
    <source>
        <dbReference type="Proteomes" id="UP000290809"/>
    </source>
</evidence>
<evidence type="ECO:0000256" key="5">
    <source>
        <dbReference type="ARBA" id="ARBA00022989"/>
    </source>
</evidence>
<keyword evidence="9" id="KW-0868">Chloride</keyword>
<reference evidence="12 13" key="1">
    <citation type="journal article" date="2019" name="PLoS Pathog.">
        <title>Genome sequence of the bovine parasite Schistosoma bovis Tanzania.</title>
        <authorList>
            <person name="Oey H."/>
            <person name="Zakrzewski M."/>
            <person name="Gobert G."/>
            <person name="Gravermann K."/>
            <person name="Stoye J."/>
            <person name="Jones M."/>
            <person name="Mcmanus D."/>
            <person name="Krause L."/>
        </authorList>
    </citation>
    <scope>NUCLEOTIDE SEQUENCE [LARGE SCALE GENOMIC DNA]</scope>
    <source>
        <strain evidence="12 13">TAN1997</strain>
    </source>
</reference>
<dbReference type="EMBL" id="QMKO01002296">
    <property type="protein sequence ID" value="RTG84000.1"/>
    <property type="molecule type" value="Genomic_DNA"/>
</dbReference>
<dbReference type="InterPro" id="IPR046342">
    <property type="entry name" value="CBS_dom_sf"/>
</dbReference>
<feature type="transmembrane region" description="Helical" evidence="10">
    <location>
        <begin position="549"/>
        <end position="568"/>
    </location>
</feature>
<dbReference type="InterPro" id="IPR000644">
    <property type="entry name" value="CBS_dom"/>
</dbReference>
<dbReference type="InterPro" id="IPR051280">
    <property type="entry name" value="Cl-channel/antiporter"/>
</dbReference>
<keyword evidence="5 10" id="KW-1133">Transmembrane helix</keyword>
<evidence type="ECO:0000256" key="8">
    <source>
        <dbReference type="ARBA" id="ARBA00023136"/>
    </source>
</evidence>
<accession>A0A430Q8G5</accession>
<feature type="transmembrane region" description="Helical" evidence="10">
    <location>
        <begin position="197"/>
        <end position="220"/>
    </location>
</feature>
<keyword evidence="8 10" id="KW-0472">Membrane</keyword>
<feature type="transmembrane region" description="Helical" evidence="10">
    <location>
        <begin position="241"/>
        <end position="262"/>
    </location>
</feature>
<evidence type="ECO:0000313" key="12">
    <source>
        <dbReference type="EMBL" id="RTG84000.1"/>
    </source>
</evidence>
<dbReference type="SUPFAM" id="SSF81340">
    <property type="entry name" value="Clc chloride channel"/>
    <property type="match status" value="2"/>
</dbReference>
<keyword evidence="3 10" id="KW-0812">Transmembrane</keyword>
<keyword evidence="6" id="KW-0406">Ion transport</keyword>
<evidence type="ECO:0000256" key="9">
    <source>
        <dbReference type="ARBA" id="ARBA00023214"/>
    </source>
</evidence>
<dbReference type="Proteomes" id="UP000290809">
    <property type="component" value="Unassembled WGS sequence"/>
</dbReference>
<comment type="caution">
    <text evidence="12">The sequence shown here is derived from an EMBL/GenBank/DDBJ whole genome shotgun (WGS) entry which is preliminary data.</text>
</comment>
<evidence type="ECO:0000256" key="6">
    <source>
        <dbReference type="ARBA" id="ARBA00023065"/>
    </source>
</evidence>
<evidence type="ECO:0000256" key="4">
    <source>
        <dbReference type="ARBA" id="ARBA00022737"/>
    </source>
</evidence>
<dbReference type="STRING" id="6184.A0A430Q8G5"/>
<dbReference type="Pfam" id="PF00654">
    <property type="entry name" value="Voltage_CLC"/>
    <property type="match status" value="3"/>
</dbReference>
<keyword evidence="13" id="KW-1185">Reference proteome</keyword>
<dbReference type="AlphaFoldDB" id="A0A430Q8G5"/>